<feature type="compositionally biased region" description="Low complexity" evidence="1">
    <location>
        <begin position="291"/>
        <end position="301"/>
    </location>
</feature>
<protein>
    <recommendedName>
        <fullName evidence="2">D-alanyl-D-alanine carboxypeptidase-like core domain-containing protein</fullName>
    </recommendedName>
</protein>
<comment type="caution">
    <text evidence="3">The sequence shown here is derived from an EMBL/GenBank/DDBJ whole genome shotgun (WGS) entry which is preliminary data.</text>
</comment>
<dbReference type="RefSeq" id="WP_166772095.1">
    <property type="nucleotide sequence ID" value="NZ_JAAOZE010000003.1"/>
</dbReference>
<feature type="compositionally biased region" description="Low complexity" evidence="1">
    <location>
        <begin position="121"/>
        <end position="133"/>
    </location>
</feature>
<evidence type="ECO:0000313" key="4">
    <source>
        <dbReference type="Proteomes" id="UP000315842"/>
    </source>
</evidence>
<reference evidence="3 4" key="1">
    <citation type="submission" date="2019-06" db="EMBL/GenBank/DDBJ databases">
        <title>Whole genome shotgun sequence of Cellulomonas uda NBRC 3747.</title>
        <authorList>
            <person name="Hosoyama A."/>
            <person name="Uohara A."/>
            <person name="Ohji S."/>
            <person name="Ichikawa N."/>
        </authorList>
    </citation>
    <scope>NUCLEOTIDE SEQUENCE [LARGE SCALE GENOMIC DNA]</scope>
    <source>
        <strain evidence="3 4">NBRC 3747</strain>
    </source>
</reference>
<feature type="compositionally biased region" description="Basic and acidic residues" evidence="1">
    <location>
        <begin position="272"/>
        <end position="290"/>
    </location>
</feature>
<sequence length="555" mass="57147">MVESHAAAAAPLTRRQIREAERAAAERAEREQSAQRSAPTTAPAARVAHSAWDPRGASPGHSEPGSGPDAGGAQTPSWVPTDHRPVARPAPPASRAAATSAIPTTRPAAARPAPSGPAPSGPASSAPAHTGPAVAGTSRAVPVQALVAAAHEVGTREPVATALQHAPAARVVRVAEAERPARPAADHVPSNPAPRMLDETVVMAPPILDDLDEPDYRSVPAASGPAVPAAPIGPSWAFIAAPAAPAEESPARAAGAEQATEPVVESRAAKTRPADSRLADSRLADSRPADSRSASRSAQRPAPDRVVRVHTGARALNRSARHAVRFGVVGALAAVTVAVPLGRGTFGSTDVLSGLPSDHGTLPSTVLALTGQSSSDSPPASLSTVDSAILEARGAELASRDWTREPIPGCDSSARAAGSNGLLARKDLCTLWDGHTQMRADAASALAELNAVYVARFGADMCIASGYRTLQEQYAVKAKRGGLAAAPGKSNHGWGLAIDFCSQMTTGTRWAWLNENAGTYGFENPAWARPGGSGPFERWHWEYTKGVQADGEYYG</sequence>
<dbReference type="SUPFAM" id="SSF55166">
    <property type="entry name" value="Hedgehog/DD-peptidase"/>
    <property type="match status" value="1"/>
</dbReference>
<feature type="region of interest" description="Disordered" evidence="1">
    <location>
        <begin position="1"/>
        <end position="136"/>
    </location>
</feature>
<dbReference type="CDD" id="cd14814">
    <property type="entry name" value="Peptidase_M15"/>
    <property type="match status" value="1"/>
</dbReference>
<dbReference type="GO" id="GO:0006508">
    <property type="term" value="P:proteolysis"/>
    <property type="evidence" value="ECO:0007669"/>
    <property type="project" value="InterPro"/>
</dbReference>
<feature type="compositionally biased region" description="Basic and acidic residues" evidence="1">
    <location>
        <begin position="16"/>
        <end position="33"/>
    </location>
</feature>
<dbReference type="PANTHER" id="PTHR34385">
    <property type="entry name" value="D-ALANYL-D-ALANINE CARBOXYPEPTIDASE"/>
    <property type="match status" value="1"/>
</dbReference>
<dbReference type="GO" id="GO:0008233">
    <property type="term" value="F:peptidase activity"/>
    <property type="evidence" value="ECO:0007669"/>
    <property type="project" value="InterPro"/>
</dbReference>
<name>A0A4Y3KFG1_CELUD</name>
<dbReference type="InterPro" id="IPR003709">
    <property type="entry name" value="VanY-like_core_dom"/>
</dbReference>
<dbReference type="InterPro" id="IPR052179">
    <property type="entry name" value="DD-CPase-like"/>
</dbReference>
<dbReference type="Pfam" id="PF02557">
    <property type="entry name" value="VanY"/>
    <property type="match status" value="1"/>
</dbReference>
<proteinExistence type="predicted"/>
<evidence type="ECO:0000259" key="2">
    <source>
        <dbReference type="Pfam" id="PF02557"/>
    </source>
</evidence>
<feature type="compositionally biased region" description="Low complexity" evidence="1">
    <location>
        <begin position="93"/>
        <end position="113"/>
    </location>
</feature>
<organism evidence="3 4">
    <name type="scientific">Cellulomonas uda</name>
    <dbReference type="NCBI Taxonomy" id="1714"/>
    <lineage>
        <taxon>Bacteria</taxon>
        <taxon>Bacillati</taxon>
        <taxon>Actinomycetota</taxon>
        <taxon>Actinomycetes</taxon>
        <taxon>Micrococcales</taxon>
        <taxon>Cellulomonadaceae</taxon>
        <taxon>Cellulomonas</taxon>
    </lineage>
</organism>
<dbReference type="PANTHER" id="PTHR34385:SF1">
    <property type="entry name" value="PEPTIDOGLYCAN L-ALANYL-D-GLUTAMATE ENDOPEPTIDASE CWLK"/>
    <property type="match status" value="1"/>
</dbReference>
<evidence type="ECO:0000256" key="1">
    <source>
        <dbReference type="SAM" id="MobiDB-lite"/>
    </source>
</evidence>
<accession>A0A4Y3KFG1</accession>
<dbReference type="AlphaFoldDB" id="A0A4Y3KFG1"/>
<feature type="domain" description="D-alanyl-D-alanine carboxypeptidase-like core" evidence="2">
    <location>
        <begin position="436"/>
        <end position="544"/>
    </location>
</feature>
<dbReference type="Gene3D" id="3.30.1380.10">
    <property type="match status" value="1"/>
</dbReference>
<evidence type="ECO:0000313" key="3">
    <source>
        <dbReference type="EMBL" id="GEA82134.1"/>
    </source>
</evidence>
<gene>
    <name evidence="3" type="ORF">CUD01_25780</name>
</gene>
<dbReference type="Proteomes" id="UP000315842">
    <property type="component" value="Unassembled WGS sequence"/>
</dbReference>
<keyword evidence="4" id="KW-1185">Reference proteome</keyword>
<dbReference type="EMBL" id="BJLP01000048">
    <property type="protein sequence ID" value="GEA82134.1"/>
    <property type="molecule type" value="Genomic_DNA"/>
</dbReference>
<feature type="region of interest" description="Disordered" evidence="1">
    <location>
        <begin position="249"/>
        <end position="308"/>
    </location>
</feature>
<dbReference type="InterPro" id="IPR009045">
    <property type="entry name" value="Zn_M74/Hedgehog-like"/>
</dbReference>